<keyword evidence="1" id="KW-0175">Coiled coil</keyword>
<evidence type="ECO:0000256" key="2">
    <source>
        <dbReference type="SAM" id="MobiDB-lite"/>
    </source>
</evidence>
<organism evidence="3 4">
    <name type="scientific">Tetraparma gracilis</name>
    <dbReference type="NCBI Taxonomy" id="2962635"/>
    <lineage>
        <taxon>Eukaryota</taxon>
        <taxon>Sar</taxon>
        <taxon>Stramenopiles</taxon>
        <taxon>Ochrophyta</taxon>
        <taxon>Bolidophyceae</taxon>
        <taxon>Parmales</taxon>
        <taxon>Triparmaceae</taxon>
        <taxon>Tetraparma</taxon>
    </lineage>
</organism>
<evidence type="ECO:0000256" key="1">
    <source>
        <dbReference type="SAM" id="Coils"/>
    </source>
</evidence>
<evidence type="ECO:0000313" key="3">
    <source>
        <dbReference type="EMBL" id="GMI25621.1"/>
    </source>
</evidence>
<feature type="coiled-coil region" evidence="1">
    <location>
        <begin position="236"/>
        <end position="263"/>
    </location>
</feature>
<dbReference type="Proteomes" id="UP001165060">
    <property type="component" value="Unassembled WGS sequence"/>
</dbReference>
<dbReference type="PANTHER" id="PTHR45661">
    <property type="entry name" value="SURFACE ANTIGEN"/>
    <property type="match status" value="1"/>
</dbReference>
<proteinExistence type="predicted"/>
<dbReference type="InterPro" id="IPR032675">
    <property type="entry name" value="LRR_dom_sf"/>
</dbReference>
<feature type="compositionally biased region" description="Pro residues" evidence="2">
    <location>
        <begin position="354"/>
        <end position="370"/>
    </location>
</feature>
<keyword evidence="4" id="KW-1185">Reference proteome</keyword>
<dbReference type="PANTHER" id="PTHR45661:SF3">
    <property type="entry name" value="IG-LIKE DOMAIN-CONTAINING PROTEIN"/>
    <property type="match status" value="1"/>
</dbReference>
<feature type="region of interest" description="Disordered" evidence="2">
    <location>
        <begin position="352"/>
        <end position="372"/>
    </location>
</feature>
<comment type="caution">
    <text evidence="3">The sequence shown here is derived from an EMBL/GenBank/DDBJ whole genome shotgun (WGS) entry which is preliminary data.</text>
</comment>
<accession>A0ABQ6MGH3</accession>
<sequence>MSKAVVYTGADFDNDSDDSDVDNVGEWADDEDVADVTVADGVTEIKEYAFENCKGLTNLSFLRGSAVKIVGREAFCGSGVNSLLGVEGVRKVGPSAFHGCRDLRTIEGLDCEEMGWGCFAFCTLLSSMKGWPASMTVIPYGTFWGCTGMTTVGCDISHVTSIGVHVDGQCNAFYNCTSLLPPSLSKKNADPAAVLAHLKRKAFLETPAGAAELAVERENAARAAEFKVEYAARTAKLEIENAARAAELEVENAARAAELETENAARAAEDSLLAELDAEDAAKKEGKKKKKKKKKNASGKKGAQQAEPVDWRTDFQRYVQSDMMRGVDERKRQRNLEEAARIMAAHEQKIAALPPSPSLDPAPPTPPAPPDALAETMEDIEAQIAALGLPPDFDPAPAPAAPHPAAPDAFMEALLGTAAPLPPPQQSLVERVRSLHLVVCGAEMPAGMGMAAAVALVEEGLLGGVLEGGVLERVGELEKSLYG</sequence>
<name>A0ABQ6MGH3_9STRA</name>
<evidence type="ECO:0000313" key="4">
    <source>
        <dbReference type="Proteomes" id="UP001165060"/>
    </source>
</evidence>
<feature type="region of interest" description="Disordered" evidence="2">
    <location>
        <begin position="282"/>
        <end position="309"/>
    </location>
</feature>
<gene>
    <name evidence="3" type="ORF">TeGR_g4384</name>
</gene>
<dbReference type="InterPro" id="IPR053139">
    <property type="entry name" value="Surface_bspA-like"/>
</dbReference>
<dbReference type="InterPro" id="IPR026906">
    <property type="entry name" value="LRR_5"/>
</dbReference>
<protein>
    <submittedName>
        <fullName evidence="3">Uncharacterized protein</fullName>
    </submittedName>
</protein>
<dbReference type="Pfam" id="PF13306">
    <property type="entry name" value="LRR_5"/>
    <property type="match status" value="1"/>
</dbReference>
<feature type="compositionally biased region" description="Basic residues" evidence="2">
    <location>
        <begin position="285"/>
        <end position="298"/>
    </location>
</feature>
<dbReference type="Gene3D" id="3.80.10.10">
    <property type="entry name" value="Ribonuclease Inhibitor"/>
    <property type="match status" value="1"/>
</dbReference>
<dbReference type="EMBL" id="BRYB01000223">
    <property type="protein sequence ID" value="GMI25621.1"/>
    <property type="molecule type" value="Genomic_DNA"/>
</dbReference>
<reference evidence="3 4" key="1">
    <citation type="journal article" date="2023" name="Commun. Biol.">
        <title>Genome analysis of Parmales, the sister group of diatoms, reveals the evolutionary specialization of diatoms from phago-mixotrophs to photoautotrophs.</title>
        <authorList>
            <person name="Ban H."/>
            <person name="Sato S."/>
            <person name="Yoshikawa S."/>
            <person name="Yamada K."/>
            <person name="Nakamura Y."/>
            <person name="Ichinomiya M."/>
            <person name="Sato N."/>
            <person name="Blanc-Mathieu R."/>
            <person name="Endo H."/>
            <person name="Kuwata A."/>
            <person name="Ogata H."/>
        </authorList>
    </citation>
    <scope>NUCLEOTIDE SEQUENCE [LARGE SCALE GENOMIC DNA]</scope>
</reference>